<sequence length="228" mass="24924">MGVLQVLPRWTIRRRPFLHLESVSQAVDEIGAKHVGSQPRLYLTRPRRLEALTASDAGGSPFWPSTKRDAYGYQSLADGGAHWPQVRRFRRTDRPLARRLLVVPVPSSGHSPSSTFLTRIPSSATSSVSTRRSAPSPQSTSSTAGSCAWISDTPMPRSQLPPHLPPFFYTSAVNTSAYGLPLLIVNGRALPYRLAALRETAGACPKHARMSVLDTNADALPRLRLNPP</sequence>
<name>A0AAD7E4G0_9AGAR</name>
<comment type="caution">
    <text evidence="2">The sequence shown here is derived from an EMBL/GenBank/DDBJ whole genome shotgun (WGS) entry which is preliminary data.</text>
</comment>
<dbReference type="Proteomes" id="UP001219525">
    <property type="component" value="Unassembled WGS sequence"/>
</dbReference>
<evidence type="ECO:0000313" key="2">
    <source>
        <dbReference type="EMBL" id="KAJ7228450.1"/>
    </source>
</evidence>
<gene>
    <name evidence="2" type="ORF">GGX14DRAFT_692466</name>
</gene>
<accession>A0AAD7E4G0</accession>
<dbReference type="AlphaFoldDB" id="A0AAD7E4G0"/>
<keyword evidence="3" id="KW-1185">Reference proteome</keyword>
<proteinExistence type="predicted"/>
<protein>
    <submittedName>
        <fullName evidence="2">Uncharacterized protein</fullName>
    </submittedName>
</protein>
<feature type="region of interest" description="Disordered" evidence="1">
    <location>
        <begin position="108"/>
        <end position="154"/>
    </location>
</feature>
<dbReference type="EMBL" id="JARJCW010000002">
    <property type="protein sequence ID" value="KAJ7228450.1"/>
    <property type="molecule type" value="Genomic_DNA"/>
</dbReference>
<reference evidence="2" key="1">
    <citation type="submission" date="2023-03" db="EMBL/GenBank/DDBJ databases">
        <title>Massive genome expansion in bonnet fungi (Mycena s.s.) driven by repeated elements and novel gene families across ecological guilds.</title>
        <authorList>
            <consortium name="Lawrence Berkeley National Laboratory"/>
            <person name="Harder C.B."/>
            <person name="Miyauchi S."/>
            <person name="Viragh M."/>
            <person name="Kuo A."/>
            <person name="Thoen E."/>
            <person name="Andreopoulos B."/>
            <person name="Lu D."/>
            <person name="Skrede I."/>
            <person name="Drula E."/>
            <person name="Henrissat B."/>
            <person name="Morin E."/>
            <person name="Kohler A."/>
            <person name="Barry K."/>
            <person name="LaButti K."/>
            <person name="Morin E."/>
            <person name="Salamov A."/>
            <person name="Lipzen A."/>
            <person name="Mereny Z."/>
            <person name="Hegedus B."/>
            <person name="Baldrian P."/>
            <person name="Stursova M."/>
            <person name="Weitz H."/>
            <person name="Taylor A."/>
            <person name="Grigoriev I.V."/>
            <person name="Nagy L.G."/>
            <person name="Martin F."/>
            <person name="Kauserud H."/>
        </authorList>
    </citation>
    <scope>NUCLEOTIDE SEQUENCE</scope>
    <source>
        <strain evidence="2">9144</strain>
    </source>
</reference>
<organism evidence="2 3">
    <name type="scientific">Mycena pura</name>
    <dbReference type="NCBI Taxonomy" id="153505"/>
    <lineage>
        <taxon>Eukaryota</taxon>
        <taxon>Fungi</taxon>
        <taxon>Dikarya</taxon>
        <taxon>Basidiomycota</taxon>
        <taxon>Agaricomycotina</taxon>
        <taxon>Agaricomycetes</taxon>
        <taxon>Agaricomycetidae</taxon>
        <taxon>Agaricales</taxon>
        <taxon>Marasmiineae</taxon>
        <taxon>Mycenaceae</taxon>
        <taxon>Mycena</taxon>
    </lineage>
</organism>
<feature type="compositionally biased region" description="Low complexity" evidence="1">
    <location>
        <begin position="108"/>
        <end position="146"/>
    </location>
</feature>
<evidence type="ECO:0000313" key="3">
    <source>
        <dbReference type="Proteomes" id="UP001219525"/>
    </source>
</evidence>
<evidence type="ECO:0000256" key="1">
    <source>
        <dbReference type="SAM" id="MobiDB-lite"/>
    </source>
</evidence>